<evidence type="ECO:0000313" key="2">
    <source>
        <dbReference type="Proteomes" id="UP001151699"/>
    </source>
</evidence>
<gene>
    <name evidence="1" type="ORF">Bhyg_13249</name>
</gene>
<sequence length="63" mass="7385">MLIIQHSLLFQSHVHQQLLPSLNVFAPDKIKFFYSKNLIRLNLNLRRCIVPTFIVAGSFIENF</sequence>
<name>A0A9Q0MQY4_9DIPT</name>
<dbReference type="AlphaFoldDB" id="A0A9Q0MQY4"/>
<dbReference type="Proteomes" id="UP001151699">
    <property type="component" value="Chromosome C"/>
</dbReference>
<proteinExistence type="predicted"/>
<evidence type="ECO:0000313" key="1">
    <source>
        <dbReference type="EMBL" id="KAJ6634672.1"/>
    </source>
</evidence>
<comment type="caution">
    <text evidence="1">The sequence shown here is derived from an EMBL/GenBank/DDBJ whole genome shotgun (WGS) entry which is preliminary data.</text>
</comment>
<dbReference type="EMBL" id="WJQU01000004">
    <property type="protein sequence ID" value="KAJ6634672.1"/>
    <property type="molecule type" value="Genomic_DNA"/>
</dbReference>
<organism evidence="1 2">
    <name type="scientific">Pseudolycoriella hygida</name>
    <dbReference type="NCBI Taxonomy" id="35572"/>
    <lineage>
        <taxon>Eukaryota</taxon>
        <taxon>Metazoa</taxon>
        <taxon>Ecdysozoa</taxon>
        <taxon>Arthropoda</taxon>
        <taxon>Hexapoda</taxon>
        <taxon>Insecta</taxon>
        <taxon>Pterygota</taxon>
        <taxon>Neoptera</taxon>
        <taxon>Endopterygota</taxon>
        <taxon>Diptera</taxon>
        <taxon>Nematocera</taxon>
        <taxon>Sciaroidea</taxon>
        <taxon>Sciaridae</taxon>
        <taxon>Pseudolycoriella</taxon>
    </lineage>
</organism>
<protein>
    <submittedName>
        <fullName evidence="1">Uncharacterized protein</fullName>
    </submittedName>
</protein>
<keyword evidence="2" id="KW-1185">Reference proteome</keyword>
<accession>A0A9Q0MQY4</accession>
<reference evidence="1" key="1">
    <citation type="submission" date="2022-07" db="EMBL/GenBank/DDBJ databases">
        <authorList>
            <person name="Trinca V."/>
            <person name="Uliana J.V.C."/>
            <person name="Torres T.T."/>
            <person name="Ward R.J."/>
            <person name="Monesi N."/>
        </authorList>
    </citation>
    <scope>NUCLEOTIDE SEQUENCE</scope>
    <source>
        <strain evidence="1">HSMRA1968</strain>
        <tissue evidence="1">Whole embryos</tissue>
    </source>
</reference>